<dbReference type="PANTHER" id="PTHR24221">
    <property type="entry name" value="ATP-BINDING CASSETTE SUB-FAMILY B"/>
    <property type="match status" value="1"/>
</dbReference>
<dbReference type="Pfam" id="PF00664">
    <property type="entry name" value="ABC_membrane"/>
    <property type="match status" value="1"/>
</dbReference>
<evidence type="ECO:0000256" key="3">
    <source>
        <dbReference type="ARBA" id="ARBA00022989"/>
    </source>
</evidence>
<keyword evidence="4 5" id="KW-0472">Membrane</keyword>
<evidence type="ECO:0000313" key="8">
    <source>
        <dbReference type="WBParaSite" id="PSU_v2.g16483.t1"/>
    </source>
</evidence>
<feature type="domain" description="ABC transmembrane type-1" evidence="6">
    <location>
        <begin position="1"/>
        <end position="162"/>
    </location>
</feature>
<protein>
    <submittedName>
        <fullName evidence="8">ABC transmembrane type-1 domain-containing protein</fullName>
    </submittedName>
</protein>
<dbReference type="InterPro" id="IPR011527">
    <property type="entry name" value="ABC1_TM_dom"/>
</dbReference>
<organism evidence="7 8">
    <name type="scientific">Panagrolaimus superbus</name>
    <dbReference type="NCBI Taxonomy" id="310955"/>
    <lineage>
        <taxon>Eukaryota</taxon>
        <taxon>Metazoa</taxon>
        <taxon>Ecdysozoa</taxon>
        <taxon>Nematoda</taxon>
        <taxon>Chromadorea</taxon>
        <taxon>Rhabditida</taxon>
        <taxon>Tylenchina</taxon>
        <taxon>Panagrolaimomorpha</taxon>
        <taxon>Panagrolaimoidea</taxon>
        <taxon>Panagrolaimidae</taxon>
        <taxon>Panagrolaimus</taxon>
    </lineage>
</organism>
<sequence length="162" mass="18599">MFEAVGRLTVALYGHGFSIHLRGQMFRKILRHGAAYFDEEENSPGRLVHKLITDTSSLNRILGEKLDLLLPAIICSFVSVTVAFWINWKLAAFCSFQFPVFFMFRMVELKETSKRQRQMVEEEKKAANLATVVLSNMSTIKAYTLQGHFDEIFYNALKPLQS</sequence>
<keyword evidence="2 5" id="KW-0812">Transmembrane</keyword>
<dbReference type="PROSITE" id="PS50929">
    <property type="entry name" value="ABC_TM1F"/>
    <property type="match status" value="1"/>
</dbReference>
<proteinExistence type="predicted"/>
<evidence type="ECO:0000256" key="4">
    <source>
        <dbReference type="ARBA" id="ARBA00023136"/>
    </source>
</evidence>
<keyword evidence="7" id="KW-1185">Reference proteome</keyword>
<dbReference type="WBParaSite" id="PSU_v2.g16483.t1">
    <property type="protein sequence ID" value="PSU_v2.g16483.t1"/>
    <property type="gene ID" value="PSU_v2.g16483"/>
</dbReference>
<dbReference type="InterPro" id="IPR036640">
    <property type="entry name" value="ABC1_TM_sf"/>
</dbReference>
<comment type="subcellular location">
    <subcellularLocation>
        <location evidence="1">Membrane</location>
        <topology evidence="1">Multi-pass membrane protein</topology>
    </subcellularLocation>
</comment>
<keyword evidence="3 5" id="KW-1133">Transmembrane helix</keyword>
<dbReference type="GO" id="GO:0016020">
    <property type="term" value="C:membrane"/>
    <property type="evidence" value="ECO:0007669"/>
    <property type="project" value="UniProtKB-SubCell"/>
</dbReference>
<dbReference type="GO" id="GO:0005524">
    <property type="term" value="F:ATP binding"/>
    <property type="evidence" value="ECO:0007669"/>
    <property type="project" value="InterPro"/>
</dbReference>
<dbReference type="SUPFAM" id="SSF90123">
    <property type="entry name" value="ABC transporter transmembrane region"/>
    <property type="match status" value="1"/>
</dbReference>
<evidence type="ECO:0000256" key="1">
    <source>
        <dbReference type="ARBA" id="ARBA00004141"/>
    </source>
</evidence>
<reference evidence="8" key="1">
    <citation type="submission" date="2022-11" db="UniProtKB">
        <authorList>
            <consortium name="WormBaseParasite"/>
        </authorList>
    </citation>
    <scope>IDENTIFICATION</scope>
</reference>
<evidence type="ECO:0000313" key="7">
    <source>
        <dbReference type="Proteomes" id="UP000887577"/>
    </source>
</evidence>
<dbReference type="PANTHER" id="PTHR24221:SF566">
    <property type="entry name" value="P-GLYCOPROTEIN RELATED"/>
    <property type="match status" value="1"/>
</dbReference>
<evidence type="ECO:0000256" key="2">
    <source>
        <dbReference type="ARBA" id="ARBA00022692"/>
    </source>
</evidence>
<accession>A0A914YB20</accession>
<evidence type="ECO:0000259" key="6">
    <source>
        <dbReference type="PROSITE" id="PS50929"/>
    </source>
</evidence>
<dbReference type="InterPro" id="IPR039421">
    <property type="entry name" value="Type_1_exporter"/>
</dbReference>
<feature type="transmembrane region" description="Helical" evidence="5">
    <location>
        <begin position="66"/>
        <end position="84"/>
    </location>
</feature>
<dbReference type="GO" id="GO:0140359">
    <property type="term" value="F:ABC-type transporter activity"/>
    <property type="evidence" value="ECO:0007669"/>
    <property type="project" value="InterPro"/>
</dbReference>
<dbReference type="Proteomes" id="UP000887577">
    <property type="component" value="Unplaced"/>
</dbReference>
<dbReference type="Gene3D" id="1.20.1560.10">
    <property type="entry name" value="ABC transporter type 1, transmembrane domain"/>
    <property type="match status" value="1"/>
</dbReference>
<name>A0A914YB20_9BILA</name>
<evidence type="ECO:0000256" key="5">
    <source>
        <dbReference type="SAM" id="Phobius"/>
    </source>
</evidence>
<dbReference type="AlphaFoldDB" id="A0A914YB20"/>